<comment type="caution">
    <text evidence="1">The sequence shown here is derived from an EMBL/GenBank/DDBJ whole genome shotgun (WGS) entry which is preliminary data.</text>
</comment>
<gene>
    <name evidence="1" type="ORF">EZS28_051989</name>
</gene>
<protein>
    <submittedName>
        <fullName evidence="1">Uncharacterized protein</fullName>
    </submittedName>
</protein>
<accession>A0A5J4SSI9</accession>
<proteinExistence type="predicted"/>
<dbReference type="AlphaFoldDB" id="A0A5J4SSI9"/>
<dbReference type="Proteomes" id="UP000324800">
    <property type="component" value="Unassembled WGS sequence"/>
</dbReference>
<dbReference type="EMBL" id="SNRW01039935">
    <property type="protein sequence ID" value="KAA6348220.1"/>
    <property type="molecule type" value="Genomic_DNA"/>
</dbReference>
<sequence length="103" mass="11819">MSLVPQNQIGIPICCEKAESVLGDQLGLCEGENWICEFRIGCISGIWPEFVDYWRMMIKIIKIIMKKEIPVVDQMVLMDSQLDCVGDGLKFYRLKFPDYDPGI</sequence>
<organism evidence="1 2">
    <name type="scientific">Streblomastix strix</name>
    <dbReference type="NCBI Taxonomy" id="222440"/>
    <lineage>
        <taxon>Eukaryota</taxon>
        <taxon>Metamonada</taxon>
        <taxon>Preaxostyla</taxon>
        <taxon>Oxymonadida</taxon>
        <taxon>Streblomastigidae</taxon>
        <taxon>Streblomastix</taxon>
    </lineage>
</organism>
<reference evidence="1 2" key="1">
    <citation type="submission" date="2019-03" db="EMBL/GenBank/DDBJ databases">
        <title>Single cell metagenomics reveals metabolic interactions within the superorganism composed of flagellate Streblomastix strix and complex community of Bacteroidetes bacteria on its surface.</title>
        <authorList>
            <person name="Treitli S.C."/>
            <person name="Kolisko M."/>
            <person name="Husnik F."/>
            <person name="Keeling P."/>
            <person name="Hampl V."/>
        </authorList>
    </citation>
    <scope>NUCLEOTIDE SEQUENCE [LARGE SCALE GENOMIC DNA]</scope>
    <source>
        <strain evidence="1">ST1C</strain>
    </source>
</reference>
<name>A0A5J4SSI9_9EUKA</name>
<evidence type="ECO:0000313" key="1">
    <source>
        <dbReference type="EMBL" id="KAA6348220.1"/>
    </source>
</evidence>
<evidence type="ECO:0000313" key="2">
    <source>
        <dbReference type="Proteomes" id="UP000324800"/>
    </source>
</evidence>